<protein>
    <submittedName>
        <fullName evidence="2">Uncharacterized protein</fullName>
    </submittedName>
</protein>
<keyword evidence="1" id="KW-1133">Transmembrane helix</keyword>
<evidence type="ECO:0000313" key="2">
    <source>
        <dbReference type="EMBL" id="PWZ26535.1"/>
    </source>
</evidence>
<sequence>MGCAAARQVAGSSSAAVEKSAMMEVAIAAAAIVAMGSRSCRSGSTCYGRLFTLSENISNSQKFRLRAQQVCLISPSIPTYITLFACTIFIFAMQLLDMTIDYSLYDSTST</sequence>
<evidence type="ECO:0000256" key="1">
    <source>
        <dbReference type="SAM" id="Phobius"/>
    </source>
</evidence>
<gene>
    <name evidence="2" type="ORF">Zm00014a_009603</name>
</gene>
<name>A0A3L6F0C4_MAIZE</name>
<comment type="caution">
    <text evidence="2">The sequence shown here is derived from an EMBL/GenBank/DDBJ whole genome shotgun (WGS) entry which is preliminary data.</text>
</comment>
<dbReference type="AlphaFoldDB" id="A0A3L6F0C4"/>
<dbReference type="EMBL" id="NCVQ01000005">
    <property type="protein sequence ID" value="PWZ26535.1"/>
    <property type="molecule type" value="Genomic_DNA"/>
</dbReference>
<keyword evidence="1" id="KW-0812">Transmembrane</keyword>
<feature type="transmembrane region" description="Helical" evidence="1">
    <location>
        <begin position="70"/>
        <end position="96"/>
    </location>
</feature>
<dbReference type="Proteomes" id="UP000251960">
    <property type="component" value="Chromosome 4"/>
</dbReference>
<reference evidence="2" key="1">
    <citation type="journal article" date="2018" name="Nat. Genet.">
        <title>Extensive intraspecific gene order and gene structural variations between Mo17 and other maize genomes.</title>
        <authorList>
            <person name="Sun S."/>
            <person name="Zhou Y."/>
            <person name="Chen J."/>
            <person name="Shi J."/>
            <person name="Zhao H."/>
            <person name="Zhao H."/>
            <person name="Song W."/>
            <person name="Zhang M."/>
            <person name="Cui Y."/>
            <person name="Dong X."/>
            <person name="Liu H."/>
            <person name="Ma X."/>
            <person name="Jiao Y."/>
            <person name="Wang B."/>
            <person name="Wei X."/>
            <person name="Stein J.C."/>
            <person name="Glaubitz J.C."/>
            <person name="Lu F."/>
            <person name="Yu G."/>
            <person name="Liang C."/>
            <person name="Fengler K."/>
            <person name="Li B."/>
            <person name="Rafalski A."/>
            <person name="Schnable P.S."/>
            <person name="Ware D.H."/>
            <person name="Buckler E.S."/>
            <person name="Lai J."/>
        </authorList>
    </citation>
    <scope>NUCLEOTIDE SEQUENCE [LARGE SCALE GENOMIC DNA]</scope>
    <source>
        <tissue evidence="2">Seedling</tissue>
    </source>
</reference>
<proteinExistence type="predicted"/>
<organism evidence="2">
    <name type="scientific">Zea mays</name>
    <name type="common">Maize</name>
    <dbReference type="NCBI Taxonomy" id="4577"/>
    <lineage>
        <taxon>Eukaryota</taxon>
        <taxon>Viridiplantae</taxon>
        <taxon>Streptophyta</taxon>
        <taxon>Embryophyta</taxon>
        <taxon>Tracheophyta</taxon>
        <taxon>Spermatophyta</taxon>
        <taxon>Magnoliopsida</taxon>
        <taxon>Liliopsida</taxon>
        <taxon>Poales</taxon>
        <taxon>Poaceae</taxon>
        <taxon>PACMAD clade</taxon>
        <taxon>Panicoideae</taxon>
        <taxon>Andropogonodae</taxon>
        <taxon>Andropogoneae</taxon>
        <taxon>Tripsacinae</taxon>
        <taxon>Zea</taxon>
    </lineage>
</organism>
<accession>A0A3L6F0C4</accession>
<keyword evidence="1" id="KW-0472">Membrane</keyword>